<name>I2G1I3_USTHO</name>
<keyword evidence="3" id="KW-0548">Nucleotidyltransferase</keyword>
<feature type="domain" description="Integrase catalytic" evidence="12">
    <location>
        <begin position="353"/>
        <end position="525"/>
    </location>
</feature>
<keyword evidence="9" id="KW-0863">Zinc-finger</keyword>
<dbReference type="InterPro" id="IPR041373">
    <property type="entry name" value="RT_RNaseH"/>
</dbReference>
<dbReference type="GO" id="GO:0006397">
    <property type="term" value="P:mRNA processing"/>
    <property type="evidence" value="ECO:0007669"/>
    <property type="project" value="UniProtKB-KW"/>
</dbReference>
<feature type="region of interest" description="Disordered" evidence="10">
    <location>
        <begin position="616"/>
        <end position="635"/>
    </location>
</feature>
<dbReference type="PROSITE" id="PS50158">
    <property type="entry name" value="ZF_CCHC"/>
    <property type="match status" value="1"/>
</dbReference>
<organism evidence="13 14">
    <name type="scientific">Ustilago hordei</name>
    <name type="common">Barley covered smut fungus</name>
    <dbReference type="NCBI Taxonomy" id="120017"/>
    <lineage>
        <taxon>Eukaryota</taxon>
        <taxon>Fungi</taxon>
        <taxon>Dikarya</taxon>
        <taxon>Basidiomycota</taxon>
        <taxon>Ustilaginomycotina</taxon>
        <taxon>Ustilaginomycetes</taxon>
        <taxon>Ustilaginales</taxon>
        <taxon>Ustilaginaceae</taxon>
        <taxon>Ustilago</taxon>
    </lineage>
</organism>
<dbReference type="HOGENOM" id="CLU_284022_0_0_1"/>
<evidence type="ECO:0000256" key="10">
    <source>
        <dbReference type="SAM" id="MobiDB-lite"/>
    </source>
</evidence>
<reference evidence="13 14" key="1">
    <citation type="journal article" date="2012" name="Plant Cell">
        <title>Genome comparison of barley and maize smut fungi reveals targeted loss of RNA silencing components and species-specific presence of transposable elements.</title>
        <authorList>
            <person name="Laurie J.D."/>
            <person name="Ali S."/>
            <person name="Linning R."/>
            <person name="Mannhaupt G."/>
            <person name="Wong P."/>
            <person name="Gueldener U."/>
            <person name="Muensterkoetter M."/>
            <person name="Moore R."/>
            <person name="Kahmann R."/>
            <person name="Bakkeren G."/>
            <person name="Schirawski J."/>
        </authorList>
    </citation>
    <scope>NUCLEOTIDE SEQUENCE [LARGE SCALE GENOMIC DNA]</scope>
    <source>
        <strain evidence="14">Uh4875-4</strain>
    </source>
</reference>
<evidence type="ECO:0000259" key="11">
    <source>
        <dbReference type="PROSITE" id="PS50158"/>
    </source>
</evidence>
<keyword evidence="8" id="KW-0695">RNA-directed DNA polymerase</keyword>
<dbReference type="GO" id="GO:0005634">
    <property type="term" value="C:nucleus"/>
    <property type="evidence" value="ECO:0007669"/>
    <property type="project" value="UniProtKB-ARBA"/>
</dbReference>
<accession>I2G1I3</accession>
<evidence type="ECO:0000256" key="5">
    <source>
        <dbReference type="ARBA" id="ARBA00022759"/>
    </source>
</evidence>
<evidence type="ECO:0000313" key="14">
    <source>
        <dbReference type="Proteomes" id="UP000006174"/>
    </source>
</evidence>
<dbReference type="PROSITE" id="PS50994">
    <property type="entry name" value="INTEGRASE"/>
    <property type="match status" value="1"/>
</dbReference>
<dbReference type="InterPro" id="IPR036397">
    <property type="entry name" value="RNaseH_sf"/>
</dbReference>
<feature type="region of interest" description="Disordered" evidence="10">
    <location>
        <begin position="995"/>
        <end position="1014"/>
    </location>
</feature>
<dbReference type="Pfam" id="PF00098">
    <property type="entry name" value="zf-CCHC"/>
    <property type="match status" value="1"/>
</dbReference>
<dbReference type="InterPro" id="IPR012337">
    <property type="entry name" value="RNaseH-like_sf"/>
</dbReference>
<dbReference type="GO" id="GO:0008270">
    <property type="term" value="F:zinc ion binding"/>
    <property type="evidence" value="ECO:0007669"/>
    <property type="project" value="UniProtKB-KW"/>
</dbReference>
<dbReference type="OrthoDB" id="3034789at2759"/>
<evidence type="ECO:0000256" key="3">
    <source>
        <dbReference type="ARBA" id="ARBA00022695"/>
    </source>
</evidence>
<dbReference type="InterPro" id="IPR043502">
    <property type="entry name" value="DNA/RNA_pol_sf"/>
</dbReference>
<evidence type="ECO:0000256" key="8">
    <source>
        <dbReference type="ARBA" id="ARBA00022918"/>
    </source>
</evidence>
<dbReference type="SMART" id="SM00343">
    <property type="entry name" value="ZnF_C2HC"/>
    <property type="match status" value="1"/>
</dbReference>
<keyword evidence="14" id="KW-1185">Reference proteome</keyword>
<dbReference type="GO" id="GO:0003723">
    <property type="term" value="F:RNA binding"/>
    <property type="evidence" value="ECO:0007669"/>
    <property type="project" value="UniProtKB-KW"/>
</dbReference>
<dbReference type="PANTHER" id="PTHR37984:SF5">
    <property type="entry name" value="PROTEIN NYNRIN-LIKE"/>
    <property type="match status" value="1"/>
</dbReference>
<keyword evidence="9" id="KW-0479">Metal-binding</keyword>
<protein>
    <recommendedName>
        <fullName evidence="15">Integrase catalytic domain-containing protein</fullName>
    </recommendedName>
</protein>
<dbReference type="Gene3D" id="3.30.420.10">
    <property type="entry name" value="Ribonuclease H-like superfamily/Ribonuclease H"/>
    <property type="match status" value="1"/>
</dbReference>
<dbReference type="InterPro" id="IPR001584">
    <property type="entry name" value="Integrase_cat-core"/>
</dbReference>
<keyword evidence="9" id="KW-0862">Zinc</keyword>
<dbReference type="SUPFAM" id="SSF57756">
    <property type="entry name" value="Retrovirus zinc finger-like domains"/>
    <property type="match status" value="1"/>
</dbReference>
<proteinExistence type="predicted"/>
<evidence type="ECO:0000259" key="12">
    <source>
        <dbReference type="PROSITE" id="PS50994"/>
    </source>
</evidence>
<dbReference type="EMBL" id="CAGI01000179">
    <property type="protein sequence ID" value="CCF53026.1"/>
    <property type="molecule type" value="Genomic_DNA"/>
</dbReference>
<dbReference type="SUPFAM" id="SSF56672">
    <property type="entry name" value="DNA/RNA polymerases"/>
    <property type="match status" value="1"/>
</dbReference>
<feature type="compositionally biased region" description="Polar residues" evidence="10">
    <location>
        <begin position="678"/>
        <end position="693"/>
    </location>
</feature>
<dbReference type="SUPFAM" id="SSF53098">
    <property type="entry name" value="Ribonuclease H-like"/>
    <property type="match status" value="1"/>
</dbReference>
<gene>
    <name evidence="13" type="ORF">UHOR_15793</name>
</gene>
<evidence type="ECO:0000256" key="4">
    <source>
        <dbReference type="ARBA" id="ARBA00022722"/>
    </source>
</evidence>
<feature type="region of interest" description="Disordered" evidence="10">
    <location>
        <begin position="641"/>
        <end position="693"/>
    </location>
</feature>
<feature type="region of interest" description="Disordered" evidence="10">
    <location>
        <begin position="1020"/>
        <end position="1095"/>
    </location>
</feature>
<keyword evidence="1" id="KW-0507">mRNA processing</keyword>
<feature type="domain" description="CCHC-type" evidence="11">
    <location>
        <begin position="777"/>
        <end position="791"/>
    </location>
</feature>
<keyword evidence="6" id="KW-0378">Hydrolase</keyword>
<evidence type="ECO:0000256" key="6">
    <source>
        <dbReference type="ARBA" id="ARBA00022801"/>
    </source>
</evidence>
<feature type="compositionally biased region" description="Basic and acidic residues" evidence="10">
    <location>
        <begin position="968"/>
        <end position="990"/>
    </location>
</feature>
<evidence type="ECO:0000256" key="1">
    <source>
        <dbReference type="ARBA" id="ARBA00022664"/>
    </source>
</evidence>
<dbReference type="eggNOG" id="KOG0017">
    <property type="taxonomic scope" value="Eukaryota"/>
</dbReference>
<dbReference type="Gene3D" id="4.10.60.10">
    <property type="entry name" value="Zinc finger, CCHC-type"/>
    <property type="match status" value="1"/>
</dbReference>
<dbReference type="STRING" id="1128400.I2G1I3"/>
<evidence type="ECO:0000256" key="9">
    <source>
        <dbReference type="PROSITE-ProRule" id="PRU00047"/>
    </source>
</evidence>
<evidence type="ECO:0000256" key="2">
    <source>
        <dbReference type="ARBA" id="ARBA00022679"/>
    </source>
</evidence>
<dbReference type="Pfam" id="PF17917">
    <property type="entry name" value="RT_RNaseH"/>
    <property type="match status" value="1"/>
</dbReference>
<dbReference type="AlphaFoldDB" id="I2G1I3"/>
<dbReference type="Pfam" id="PF00665">
    <property type="entry name" value="rve"/>
    <property type="match status" value="1"/>
</dbReference>
<dbReference type="InterPro" id="IPR050951">
    <property type="entry name" value="Retrovirus_Pol_polyprotein"/>
</dbReference>
<dbReference type="InterPro" id="IPR001878">
    <property type="entry name" value="Znf_CCHC"/>
</dbReference>
<keyword evidence="7" id="KW-0694">RNA-binding</keyword>
<keyword evidence="2" id="KW-0808">Transferase</keyword>
<evidence type="ECO:0000313" key="13">
    <source>
        <dbReference type="EMBL" id="CCF53026.1"/>
    </source>
</evidence>
<keyword evidence="4" id="KW-0540">Nuclease</keyword>
<dbReference type="Proteomes" id="UP000006174">
    <property type="component" value="Unassembled WGS sequence"/>
</dbReference>
<sequence length="1095" mass="123681">MVLGLPQLDRRYYVESDASDTAIGAVLSQVRRNWQGRQFNDWELPPKSALQPVAFFSKRLSKMERNYSAREQELLGGIASMTHFCCYIDGAPGGFTWITDHKGIVYFCTQRELTPHEYRYLDRIEQYDPHIIYRKGEENIVADALSRRPGLADNDEPSNDLKQVLVTRRRPALIGPPGPTTLERLTADVSDGELAIKPGMAEAVTESIACEGHSTWLSIEQKALSIAETAVRNSVSAEEALPSVDMGGLDDGNVAKALQKAEHWVLQLFVEDGCLFCLNKLGSRVTVITSFERACSLTKALHNEGGHRKQSALKNLVTDRYTFPAMLAICGAVAHLCIECQIAANPGRSYGPLHPLPRMDAFERWGLDFLSLPGLRLGNTKLITVIDYCTGQAHAFPTKNENTADALRMMENLIHRYGKPSSVICDNGSAWISFGFCDYMCSLGIRIIYISPYHPQTNGKVERFNGILLNALKSEMTSESPFFMMYGRHPRFWFQATDNASDALNTSRNHELEAQLVRARHFDKFRTAANIRARQIMERRALLRERSHPDWPEIAVGDIILARNRLERAGKYDPPWSSPYLVSSISVEGVAKLVSRQGRTLKSTINVLDLKLAHGPSADRSHWFPRPPPQQSSFISEADLHDDNASSKQLDPPAESPAHSQSNDDDSGSRGKGKQRARSPNTDPERLPSSSRNTAQAQLHLLTPNCRGFARSKSYHQFESSDSGLIPIQEDDWDASLAAVMQVSHLQQELFDREGDGNNGDPGPSTHATAEPLDPTCYSCGEPGHALRDCPALSTSASRTAAWKAPVLEPSKHPGTNLLIRREEIDRVMQSAAYKAYNKMWKRLRVTCTYRRQYQEELKQLNFLTGGAVWQDRNQQFKARFTPEAYREYKLAVAHRHRATKTVEELQARRRRYHIREQEARASDPDHYKALGKEKWQCLLEQQKADEELNEKIKMRARANSRCYQKRHKEELRARKQAKYQEQKKDPAFLERRRQMEHEWHRKKVEAAGKTYRPIARTKAKALSEPPPLAPSTLPSPDCSGSDTRSSDEREPPPSQQTAAPSSNLSNIPNSKNDEDDDSDHDTTPFWRTRRCCKC</sequence>
<dbReference type="CDD" id="cd09274">
    <property type="entry name" value="RNase_HI_RT_Ty3"/>
    <property type="match status" value="1"/>
</dbReference>
<keyword evidence="5" id="KW-0255">Endonuclease</keyword>
<dbReference type="GO" id="GO:0003964">
    <property type="term" value="F:RNA-directed DNA polymerase activity"/>
    <property type="evidence" value="ECO:0007669"/>
    <property type="project" value="UniProtKB-KW"/>
</dbReference>
<evidence type="ECO:0008006" key="15">
    <source>
        <dbReference type="Google" id="ProtNLM"/>
    </source>
</evidence>
<evidence type="ECO:0000256" key="7">
    <source>
        <dbReference type="ARBA" id="ARBA00022884"/>
    </source>
</evidence>
<feature type="region of interest" description="Disordered" evidence="10">
    <location>
        <begin position="964"/>
        <end position="990"/>
    </location>
</feature>
<dbReference type="GO" id="GO:0004519">
    <property type="term" value="F:endonuclease activity"/>
    <property type="evidence" value="ECO:0007669"/>
    <property type="project" value="UniProtKB-KW"/>
</dbReference>
<dbReference type="InterPro" id="IPR036875">
    <property type="entry name" value="Znf_CCHC_sf"/>
</dbReference>
<comment type="caution">
    <text evidence="13">The sequence shown here is derived from an EMBL/GenBank/DDBJ whole genome shotgun (WGS) entry which is preliminary data.</text>
</comment>
<dbReference type="PANTHER" id="PTHR37984">
    <property type="entry name" value="PROTEIN CBG26694"/>
    <property type="match status" value="1"/>
</dbReference>
<dbReference type="GO" id="GO:0015074">
    <property type="term" value="P:DNA integration"/>
    <property type="evidence" value="ECO:0007669"/>
    <property type="project" value="InterPro"/>
</dbReference>
<dbReference type="GO" id="GO:0016787">
    <property type="term" value="F:hydrolase activity"/>
    <property type="evidence" value="ECO:0007669"/>
    <property type="project" value="UniProtKB-KW"/>
</dbReference>